<evidence type="ECO:0000313" key="8">
    <source>
        <dbReference type="EMBL" id="KKT11569.1"/>
    </source>
</evidence>
<dbReference type="CDD" id="cd02020">
    <property type="entry name" value="CMPK"/>
    <property type="match status" value="1"/>
</dbReference>
<gene>
    <name evidence="8" type="ORF">UV91_C0004G0038</name>
</gene>
<keyword evidence="5" id="KW-0067">ATP-binding</keyword>
<keyword evidence="4 8" id="KW-0418">Kinase</keyword>
<dbReference type="InterPro" id="IPR027417">
    <property type="entry name" value="P-loop_NTPase"/>
</dbReference>
<dbReference type="EC" id="2.7.4.25" evidence="1"/>
<dbReference type="Pfam" id="PF13207">
    <property type="entry name" value="AAA_17"/>
    <property type="match status" value="1"/>
</dbReference>
<evidence type="ECO:0000256" key="4">
    <source>
        <dbReference type="ARBA" id="ARBA00022777"/>
    </source>
</evidence>
<dbReference type="GO" id="GO:0005524">
    <property type="term" value="F:ATP binding"/>
    <property type="evidence" value="ECO:0007669"/>
    <property type="project" value="UniProtKB-KW"/>
</dbReference>
<evidence type="ECO:0000256" key="1">
    <source>
        <dbReference type="ARBA" id="ARBA00012906"/>
    </source>
</evidence>
<dbReference type="SUPFAM" id="SSF52540">
    <property type="entry name" value="P-loop containing nucleoside triphosphate hydrolases"/>
    <property type="match status" value="1"/>
</dbReference>
<evidence type="ECO:0000256" key="5">
    <source>
        <dbReference type="ARBA" id="ARBA00022840"/>
    </source>
</evidence>
<evidence type="ECO:0000313" key="9">
    <source>
        <dbReference type="Proteomes" id="UP000033907"/>
    </source>
</evidence>
<sequence>MKKQIITICGGLGSGKSSTAKKVAQILGFQHFSSGDFFRQTGLELGLSVNEINKRAETDPDIDYRTDEKLRNMRNAEKVVIDSRTAYHWIPESFKVYLDLPSEIAKTRILNSIKEDKLRQRSEQVSSEEDIYQKMSERFKSEQMRYRDLYKINNADKSQYDLVVDTNKNNLEQVVDIIVFEYKKWIAEN</sequence>
<organism evidence="8 9">
    <name type="scientific">Candidatus Nomurabacteria bacterium GW2011_GWF2_43_24</name>
    <dbReference type="NCBI Taxonomy" id="1618778"/>
    <lineage>
        <taxon>Bacteria</taxon>
        <taxon>Candidatus Nomuraibacteriota</taxon>
    </lineage>
</organism>
<comment type="catalytic activity">
    <reaction evidence="7">
        <text>CMP + ATP = CDP + ADP</text>
        <dbReference type="Rhea" id="RHEA:11600"/>
        <dbReference type="ChEBI" id="CHEBI:30616"/>
        <dbReference type="ChEBI" id="CHEBI:58069"/>
        <dbReference type="ChEBI" id="CHEBI:60377"/>
        <dbReference type="ChEBI" id="CHEBI:456216"/>
        <dbReference type="EC" id="2.7.4.25"/>
    </reaction>
</comment>
<keyword evidence="3" id="KW-0547">Nucleotide-binding</keyword>
<dbReference type="GO" id="GO:0036431">
    <property type="term" value="F:dCMP kinase activity"/>
    <property type="evidence" value="ECO:0007669"/>
    <property type="project" value="InterPro"/>
</dbReference>
<dbReference type="AlphaFoldDB" id="A0A0G1HL14"/>
<evidence type="ECO:0000256" key="2">
    <source>
        <dbReference type="ARBA" id="ARBA00022679"/>
    </source>
</evidence>
<evidence type="ECO:0000256" key="6">
    <source>
        <dbReference type="ARBA" id="ARBA00047615"/>
    </source>
</evidence>
<dbReference type="GO" id="GO:0036430">
    <property type="term" value="F:CMP kinase activity"/>
    <property type="evidence" value="ECO:0007669"/>
    <property type="project" value="RHEA"/>
</dbReference>
<proteinExistence type="predicted"/>
<evidence type="ECO:0000256" key="3">
    <source>
        <dbReference type="ARBA" id="ARBA00022741"/>
    </source>
</evidence>
<dbReference type="Proteomes" id="UP000033907">
    <property type="component" value="Unassembled WGS sequence"/>
</dbReference>
<protein>
    <recommendedName>
        <fullName evidence="1">(d)CMP kinase</fullName>
        <ecNumber evidence="1">2.7.4.25</ecNumber>
    </recommendedName>
</protein>
<reference evidence="8 9" key="1">
    <citation type="journal article" date="2015" name="Nature">
        <title>rRNA introns, odd ribosomes, and small enigmatic genomes across a large radiation of phyla.</title>
        <authorList>
            <person name="Brown C.T."/>
            <person name="Hug L.A."/>
            <person name="Thomas B.C."/>
            <person name="Sharon I."/>
            <person name="Castelle C.J."/>
            <person name="Singh A."/>
            <person name="Wilkins M.J."/>
            <person name="Williams K.H."/>
            <person name="Banfield J.F."/>
        </authorList>
    </citation>
    <scope>NUCLEOTIDE SEQUENCE [LARGE SCALE GENOMIC DNA]</scope>
</reference>
<name>A0A0G1HL14_9BACT</name>
<accession>A0A0G1HL14</accession>
<dbReference type="Gene3D" id="3.40.50.300">
    <property type="entry name" value="P-loop containing nucleotide triphosphate hydrolases"/>
    <property type="match status" value="1"/>
</dbReference>
<comment type="caution">
    <text evidence="8">The sequence shown here is derived from an EMBL/GenBank/DDBJ whole genome shotgun (WGS) entry which is preliminary data.</text>
</comment>
<evidence type="ECO:0000256" key="7">
    <source>
        <dbReference type="ARBA" id="ARBA00048478"/>
    </source>
</evidence>
<dbReference type="EMBL" id="LCGH01000004">
    <property type="protein sequence ID" value="KKT11569.1"/>
    <property type="molecule type" value="Genomic_DNA"/>
</dbReference>
<comment type="catalytic activity">
    <reaction evidence="6">
        <text>dCMP + ATP = dCDP + ADP</text>
        <dbReference type="Rhea" id="RHEA:25094"/>
        <dbReference type="ChEBI" id="CHEBI:30616"/>
        <dbReference type="ChEBI" id="CHEBI:57566"/>
        <dbReference type="ChEBI" id="CHEBI:58593"/>
        <dbReference type="ChEBI" id="CHEBI:456216"/>
        <dbReference type="EC" id="2.7.4.25"/>
    </reaction>
</comment>
<keyword evidence="2" id="KW-0808">Transferase</keyword>
<dbReference type="InterPro" id="IPR011994">
    <property type="entry name" value="Cytidylate_kinase_dom"/>
</dbReference>